<evidence type="ECO:0000313" key="2">
    <source>
        <dbReference type="Proteomes" id="UP000625283"/>
    </source>
</evidence>
<protein>
    <submittedName>
        <fullName evidence="1">Uncharacterized protein</fullName>
    </submittedName>
</protein>
<dbReference type="EMBL" id="JAERTY010000003">
    <property type="protein sequence ID" value="MBL1408447.1"/>
    <property type="molecule type" value="Genomic_DNA"/>
</dbReference>
<accession>A0ABS1R174</accession>
<comment type="caution">
    <text evidence="1">The sequence shown here is derived from an EMBL/GenBank/DDBJ whole genome shotgun (WGS) entry which is preliminary data.</text>
</comment>
<dbReference type="Proteomes" id="UP000625283">
    <property type="component" value="Unassembled WGS sequence"/>
</dbReference>
<proteinExistence type="predicted"/>
<dbReference type="RefSeq" id="WP_202102208.1">
    <property type="nucleotide sequence ID" value="NZ_JAERTY010000003.1"/>
</dbReference>
<gene>
    <name evidence="1" type="ORF">JKG61_06750</name>
</gene>
<reference evidence="1 2" key="1">
    <citation type="submission" date="2021-01" db="EMBL/GenBank/DDBJ databases">
        <title>C459-1 draft genome sequence.</title>
        <authorList>
            <person name="Zhang X.-F."/>
        </authorList>
    </citation>
    <scope>NUCLEOTIDE SEQUENCE [LARGE SCALE GENOMIC DNA]</scope>
    <source>
        <strain evidence="2">C459-1</strain>
    </source>
</reference>
<organism evidence="1 2">
    <name type="scientific">Sphingobacterium faecale</name>
    <dbReference type="NCBI Taxonomy" id="2803775"/>
    <lineage>
        <taxon>Bacteria</taxon>
        <taxon>Pseudomonadati</taxon>
        <taxon>Bacteroidota</taxon>
        <taxon>Sphingobacteriia</taxon>
        <taxon>Sphingobacteriales</taxon>
        <taxon>Sphingobacteriaceae</taxon>
        <taxon>Sphingobacterium</taxon>
    </lineage>
</organism>
<evidence type="ECO:0000313" key="1">
    <source>
        <dbReference type="EMBL" id="MBL1408447.1"/>
    </source>
</evidence>
<sequence length="229" mass="25587">MKTSIIVVWVLTLLSFGYGQHVSQGHASGLIGFKPVRSEIVAIFDKELRWDEDEKQLLKIHNRLATQYPISAPFKFEPKTVVALLGEGSDGLMELVLHFESKDFKLSAMLNGLQPSFFKERTPFDNKSHPYYFEETLVNLFAAPFLSGTDFTIADPEMGYTAAITEQETGPVFSKESENFHLSFTHASLEKVIGSLIVSTGTEMSEIEAEGGLLKFTFSIPVNRLKEAK</sequence>
<keyword evidence="2" id="KW-1185">Reference proteome</keyword>
<name>A0ABS1R174_9SPHI</name>